<comment type="similarity">
    <text evidence="2 12">Belongs to the cytochrome P450 family.</text>
</comment>
<gene>
    <name evidence="13" type="ORF">BVC80_1831g230</name>
</gene>
<dbReference type="SUPFAM" id="SSF48264">
    <property type="entry name" value="Cytochrome P450"/>
    <property type="match status" value="1"/>
</dbReference>
<evidence type="ECO:0000256" key="3">
    <source>
        <dbReference type="ARBA" id="ARBA00022617"/>
    </source>
</evidence>
<keyword evidence="14" id="KW-1185">Reference proteome</keyword>
<evidence type="ECO:0000256" key="12">
    <source>
        <dbReference type="RuleBase" id="RU000461"/>
    </source>
</evidence>
<keyword evidence="10" id="KW-0472">Membrane</keyword>
<keyword evidence="6" id="KW-1133">Transmembrane helix</keyword>
<dbReference type="PANTHER" id="PTHR24282">
    <property type="entry name" value="CYTOCHROME P450 FAMILY MEMBER"/>
    <property type="match status" value="1"/>
</dbReference>
<evidence type="ECO:0000256" key="5">
    <source>
        <dbReference type="ARBA" id="ARBA00022723"/>
    </source>
</evidence>
<evidence type="ECO:0000256" key="10">
    <source>
        <dbReference type="ARBA" id="ARBA00023136"/>
    </source>
</evidence>
<evidence type="ECO:0000256" key="11">
    <source>
        <dbReference type="PIRSR" id="PIRSR602401-1"/>
    </source>
</evidence>
<accession>A0A200R7G8</accession>
<dbReference type="EMBL" id="MVGT01000435">
    <property type="protein sequence ID" value="OVA18672.1"/>
    <property type="molecule type" value="Genomic_DNA"/>
</dbReference>
<dbReference type="PANTHER" id="PTHR24282:SF211">
    <property type="entry name" value="CYTOCHROME P450-RELATED"/>
    <property type="match status" value="1"/>
</dbReference>
<dbReference type="InterPro" id="IPR001128">
    <property type="entry name" value="Cyt_P450"/>
</dbReference>
<evidence type="ECO:0000256" key="2">
    <source>
        <dbReference type="ARBA" id="ARBA00010617"/>
    </source>
</evidence>
<dbReference type="AlphaFoldDB" id="A0A200R7G8"/>
<comment type="subcellular location">
    <subcellularLocation>
        <location evidence="1">Membrane</location>
    </subcellularLocation>
</comment>
<sequence length="341" mass="39235">MLGNRKLEEGTGIGDDQFEIDVHKELHNLTADIISQTAFGSCYEEGKQIFQLQEQQMHLVSQAIRSVYIPGFRLVPTKKNRMRQRLEKEIREWLRMLIKANDKTSENSKNLLGLLMFASKNQEGEEERLRIEEIIDECKRFYFVGKETSVNLLTWVLLLLALHQEWQSKAREEVDRVLGRNELPTAENLSDLKIISSFTSYRYIVGMIINETLRLCPPAVMLTRQSYTNIKLGNLDIPAGTQLFLAMIAIHHDAKIWGEDANEFNPMRFADSRKHASSFFPFGLGPRVCVGQNLAVIEAKLALAMIIRRFSFVVSPSYVHAPIQFLTLQPQYGAQIIFRRF</sequence>
<reference evidence="13 14" key="1">
    <citation type="journal article" date="2017" name="Mol. Plant">
        <title>The Genome of Medicinal Plant Macleaya cordata Provides New Insights into Benzylisoquinoline Alkaloids Metabolism.</title>
        <authorList>
            <person name="Liu X."/>
            <person name="Liu Y."/>
            <person name="Huang P."/>
            <person name="Ma Y."/>
            <person name="Qing Z."/>
            <person name="Tang Q."/>
            <person name="Cao H."/>
            <person name="Cheng P."/>
            <person name="Zheng Y."/>
            <person name="Yuan Z."/>
            <person name="Zhou Y."/>
            <person name="Liu J."/>
            <person name="Tang Z."/>
            <person name="Zhuo Y."/>
            <person name="Zhang Y."/>
            <person name="Yu L."/>
            <person name="Huang J."/>
            <person name="Yang P."/>
            <person name="Peng Q."/>
            <person name="Zhang J."/>
            <person name="Jiang W."/>
            <person name="Zhang Z."/>
            <person name="Lin K."/>
            <person name="Ro D.K."/>
            <person name="Chen X."/>
            <person name="Xiong X."/>
            <person name="Shang Y."/>
            <person name="Huang S."/>
            <person name="Zeng J."/>
        </authorList>
    </citation>
    <scope>NUCLEOTIDE SEQUENCE [LARGE SCALE GENOMIC DNA]</scope>
    <source>
        <strain evidence="14">cv. BLH2017</strain>
        <tissue evidence="13">Root</tissue>
    </source>
</reference>
<evidence type="ECO:0000313" key="13">
    <source>
        <dbReference type="EMBL" id="OVA18672.1"/>
    </source>
</evidence>
<dbReference type="GO" id="GO:0016705">
    <property type="term" value="F:oxidoreductase activity, acting on paired donors, with incorporation or reduction of molecular oxygen"/>
    <property type="evidence" value="ECO:0007669"/>
    <property type="project" value="InterPro"/>
</dbReference>
<dbReference type="Proteomes" id="UP000195402">
    <property type="component" value="Unassembled WGS sequence"/>
</dbReference>
<feature type="binding site" description="axial binding residue" evidence="11">
    <location>
        <position position="289"/>
    </location>
    <ligand>
        <name>heme</name>
        <dbReference type="ChEBI" id="CHEBI:30413"/>
    </ligand>
    <ligandPart>
        <name>Fe</name>
        <dbReference type="ChEBI" id="CHEBI:18248"/>
    </ligandPart>
</feature>
<dbReference type="Pfam" id="PF00067">
    <property type="entry name" value="p450"/>
    <property type="match status" value="1"/>
</dbReference>
<dbReference type="STRING" id="56857.A0A200R7G8"/>
<evidence type="ECO:0000256" key="1">
    <source>
        <dbReference type="ARBA" id="ARBA00004370"/>
    </source>
</evidence>
<evidence type="ECO:0000256" key="6">
    <source>
        <dbReference type="ARBA" id="ARBA00022989"/>
    </source>
</evidence>
<keyword evidence="8 11" id="KW-0408">Iron</keyword>
<organism evidence="13 14">
    <name type="scientific">Macleaya cordata</name>
    <name type="common">Five-seeded plume-poppy</name>
    <name type="synonym">Bocconia cordata</name>
    <dbReference type="NCBI Taxonomy" id="56857"/>
    <lineage>
        <taxon>Eukaryota</taxon>
        <taxon>Viridiplantae</taxon>
        <taxon>Streptophyta</taxon>
        <taxon>Embryophyta</taxon>
        <taxon>Tracheophyta</taxon>
        <taxon>Spermatophyta</taxon>
        <taxon>Magnoliopsida</taxon>
        <taxon>Ranunculales</taxon>
        <taxon>Papaveraceae</taxon>
        <taxon>Papaveroideae</taxon>
        <taxon>Macleaya</taxon>
    </lineage>
</organism>
<evidence type="ECO:0000256" key="7">
    <source>
        <dbReference type="ARBA" id="ARBA00023002"/>
    </source>
</evidence>
<keyword evidence="7 12" id="KW-0560">Oxidoreductase</keyword>
<comment type="cofactor">
    <cofactor evidence="11">
        <name>heme</name>
        <dbReference type="ChEBI" id="CHEBI:30413"/>
    </cofactor>
</comment>
<dbReference type="GO" id="GO:0033075">
    <property type="term" value="P:isoquinoline alkaloid biosynthetic process"/>
    <property type="evidence" value="ECO:0007669"/>
    <property type="project" value="UniProtKB-ARBA"/>
</dbReference>
<dbReference type="GO" id="GO:0004497">
    <property type="term" value="F:monooxygenase activity"/>
    <property type="evidence" value="ECO:0007669"/>
    <property type="project" value="UniProtKB-KW"/>
</dbReference>
<proteinExistence type="inferred from homology"/>
<dbReference type="PRINTS" id="PR00463">
    <property type="entry name" value="EP450I"/>
</dbReference>
<dbReference type="GO" id="GO:0016020">
    <property type="term" value="C:membrane"/>
    <property type="evidence" value="ECO:0007669"/>
    <property type="project" value="UniProtKB-SubCell"/>
</dbReference>
<dbReference type="InterPro" id="IPR036396">
    <property type="entry name" value="Cyt_P450_sf"/>
</dbReference>
<comment type="caution">
    <text evidence="13">The sequence shown here is derived from an EMBL/GenBank/DDBJ whole genome shotgun (WGS) entry which is preliminary data.</text>
</comment>
<dbReference type="InterPro" id="IPR050665">
    <property type="entry name" value="Cytochrome_P450_Monooxygen"/>
</dbReference>
<dbReference type="InParanoid" id="A0A200R7G8"/>
<dbReference type="InterPro" id="IPR002401">
    <property type="entry name" value="Cyt_P450_E_grp-I"/>
</dbReference>
<keyword evidence="3 11" id="KW-0349">Heme</keyword>
<dbReference type="PROSITE" id="PS00086">
    <property type="entry name" value="CYTOCHROME_P450"/>
    <property type="match status" value="1"/>
</dbReference>
<name>A0A200R7G8_MACCD</name>
<dbReference type="Gene3D" id="1.10.630.10">
    <property type="entry name" value="Cytochrome P450"/>
    <property type="match status" value="1"/>
</dbReference>
<keyword evidence="9 12" id="KW-0503">Monooxygenase</keyword>
<evidence type="ECO:0000256" key="8">
    <source>
        <dbReference type="ARBA" id="ARBA00023004"/>
    </source>
</evidence>
<protein>
    <submittedName>
        <fullName evidence="13">Cytochrome P450</fullName>
    </submittedName>
</protein>
<dbReference type="GO" id="GO:0020037">
    <property type="term" value="F:heme binding"/>
    <property type="evidence" value="ECO:0007669"/>
    <property type="project" value="InterPro"/>
</dbReference>
<keyword evidence="5 11" id="KW-0479">Metal-binding</keyword>
<dbReference type="InterPro" id="IPR017972">
    <property type="entry name" value="Cyt_P450_CS"/>
</dbReference>
<dbReference type="OrthoDB" id="1470350at2759"/>
<dbReference type="PRINTS" id="PR00385">
    <property type="entry name" value="P450"/>
</dbReference>
<evidence type="ECO:0000313" key="14">
    <source>
        <dbReference type="Proteomes" id="UP000195402"/>
    </source>
</evidence>
<evidence type="ECO:0000256" key="4">
    <source>
        <dbReference type="ARBA" id="ARBA00022692"/>
    </source>
</evidence>
<dbReference type="GO" id="GO:0005506">
    <property type="term" value="F:iron ion binding"/>
    <property type="evidence" value="ECO:0007669"/>
    <property type="project" value="InterPro"/>
</dbReference>
<keyword evidence="4" id="KW-0812">Transmembrane</keyword>
<dbReference type="OMA" id="ALVWAPH"/>
<evidence type="ECO:0000256" key="9">
    <source>
        <dbReference type="ARBA" id="ARBA00023033"/>
    </source>
</evidence>